<accession>A0A3S0R5M9</accession>
<dbReference type="Proteomes" id="UP000287910">
    <property type="component" value="Unassembled WGS sequence"/>
</dbReference>
<sequence length="232" mass="26136">MARSNLLKDTVSGQVDVENILLRLKIILSDLDDENILGWIEGELRGYGEEDIVPDYRIIKGRPMGTYVVNGHAKYSEALVPLNFTILGKEMIDEMLTLNVRDGISTIEKNLNSKNRDRLGKPIATEICHTISNYELQILSMTIRYAANDFEAILSKVKGKIVDIIMVLEKNFGSSAIDEMDISEQVIDDPEKREEAATYINQLVYNENPTSIELGNKNKIKNSTIGKLFGRK</sequence>
<dbReference type="AlphaFoldDB" id="A0A3S0R5M9"/>
<dbReference type="RefSeq" id="WP_126659586.1">
    <property type="nucleotide sequence ID" value="NZ_RYYR01000017.1"/>
</dbReference>
<evidence type="ECO:0000313" key="2">
    <source>
        <dbReference type="EMBL" id="RUL51097.1"/>
    </source>
</evidence>
<reference evidence="2 3" key="1">
    <citation type="submission" date="2018-12" db="EMBL/GenBank/DDBJ databases">
        <title>Lysinibacillus antri sp. nov., isolated from a cave soil.</title>
        <authorList>
            <person name="Narsing Rao M.P."/>
            <person name="Zhang H."/>
            <person name="Dong Z.-Y."/>
            <person name="Niu X.-K."/>
            <person name="Zhang K."/>
            <person name="Fang B.-Z."/>
            <person name="Kang Y.-Q."/>
            <person name="Xiao M."/>
            <person name="Li W.-J."/>
        </authorList>
    </citation>
    <scope>NUCLEOTIDE SEQUENCE [LARGE SCALE GENOMIC DNA]</scope>
    <source>
        <strain evidence="2 3">SYSU K30002</strain>
    </source>
</reference>
<dbReference type="Pfam" id="PF18864">
    <property type="entry name" value="AbiTii"/>
    <property type="match status" value="1"/>
</dbReference>
<organism evidence="2 3">
    <name type="scientific">Lysinibacillus antri</name>
    <dbReference type="NCBI Taxonomy" id="2498145"/>
    <lineage>
        <taxon>Bacteria</taxon>
        <taxon>Bacillati</taxon>
        <taxon>Bacillota</taxon>
        <taxon>Bacilli</taxon>
        <taxon>Bacillales</taxon>
        <taxon>Bacillaceae</taxon>
        <taxon>Lysinibacillus</taxon>
    </lineage>
</organism>
<proteinExistence type="predicted"/>
<dbReference type="EMBL" id="RYYR01000017">
    <property type="protein sequence ID" value="RUL51097.1"/>
    <property type="molecule type" value="Genomic_DNA"/>
</dbReference>
<comment type="caution">
    <text evidence="2">The sequence shown here is derived from an EMBL/GenBank/DDBJ whole genome shotgun (WGS) entry which is preliminary data.</text>
</comment>
<evidence type="ECO:0000313" key="3">
    <source>
        <dbReference type="Proteomes" id="UP000287910"/>
    </source>
</evidence>
<evidence type="ECO:0000259" key="1">
    <source>
        <dbReference type="Pfam" id="PF18864"/>
    </source>
</evidence>
<gene>
    <name evidence="2" type="ORF">EK386_12880</name>
</gene>
<feature type="domain" description="AbiTii" evidence="1">
    <location>
        <begin position="5"/>
        <end position="185"/>
    </location>
</feature>
<protein>
    <recommendedName>
        <fullName evidence="1">AbiTii domain-containing protein</fullName>
    </recommendedName>
</protein>
<keyword evidence="3" id="KW-1185">Reference proteome</keyword>
<name>A0A3S0R5M9_9BACI</name>
<dbReference type="InterPro" id="IPR041304">
    <property type="entry name" value="AbiTii"/>
</dbReference>